<gene>
    <name evidence="1" type="ORF">KSP40_PGU010045</name>
</gene>
<comment type="caution">
    <text evidence="1">The sequence shown here is derived from an EMBL/GenBank/DDBJ whole genome shotgun (WGS) entry which is preliminary data.</text>
</comment>
<evidence type="ECO:0000313" key="2">
    <source>
        <dbReference type="Proteomes" id="UP001412067"/>
    </source>
</evidence>
<reference evidence="1 2" key="1">
    <citation type="journal article" date="2022" name="Nat. Plants">
        <title>Genomes of leafy and leafless Platanthera orchids illuminate the evolution of mycoheterotrophy.</title>
        <authorList>
            <person name="Li M.H."/>
            <person name="Liu K.W."/>
            <person name="Li Z."/>
            <person name="Lu H.C."/>
            <person name="Ye Q.L."/>
            <person name="Zhang D."/>
            <person name="Wang J.Y."/>
            <person name="Li Y.F."/>
            <person name="Zhong Z.M."/>
            <person name="Liu X."/>
            <person name="Yu X."/>
            <person name="Liu D.K."/>
            <person name="Tu X.D."/>
            <person name="Liu B."/>
            <person name="Hao Y."/>
            <person name="Liao X.Y."/>
            <person name="Jiang Y.T."/>
            <person name="Sun W.H."/>
            <person name="Chen J."/>
            <person name="Chen Y.Q."/>
            <person name="Ai Y."/>
            <person name="Zhai J.W."/>
            <person name="Wu S.S."/>
            <person name="Zhou Z."/>
            <person name="Hsiao Y.Y."/>
            <person name="Wu W.L."/>
            <person name="Chen Y.Y."/>
            <person name="Lin Y.F."/>
            <person name="Hsu J.L."/>
            <person name="Li C.Y."/>
            <person name="Wang Z.W."/>
            <person name="Zhao X."/>
            <person name="Zhong W.Y."/>
            <person name="Ma X.K."/>
            <person name="Ma L."/>
            <person name="Huang J."/>
            <person name="Chen G.Z."/>
            <person name="Huang M.Z."/>
            <person name="Huang L."/>
            <person name="Peng D.H."/>
            <person name="Luo Y.B."/>
            <person name="Zou S.Q."/>
            <person name="Chen S.P."/>
            <person name="Lan S."/>
            <person name="Tsai W.C."/>
            <person name="Van de Peer Y."/>
            <person name="Liu Z.J."/>
        </authorList>
    </citation>
    <scope>NUCLEOTIDE SEQUENCE [LARGE SCALE GENOMIC DNA]</scope>
    <source>
        <strain evidence="1">Lor288</strain>
    </source>
</reference>
<dbReference type="InterPro" id="IPR044646">
    <property type="entry name" value="EMB1417-like"/>
</dbReference>
<dbReference type="PANTHER" id="PTHR46782">
    <property type="entry name" value="OS01G0757700 PROTEIN"/>
    <property type="match status" value="1"/>
</dbReference>
<accession>A0ABR2M297</accession>
<keyword evidence="2" id="KW-1185">Reference proteome</keyword>
<name>A0ABR2M297_9ASPA</name>
<organism evidence="1 2">
    <name type="scientific">Platanthera guangdongensis</name>
    <dbReference type="NCBI Taxonomy" id="2320717"/>
    <lineage>
        <taxon>Eukaryota</taxon>
        <taxon>Viridiplantae</taxon>
        <taxon>Streptophyta</taxon>
        <taxon>Embryophyta</taxon>
        <taxon>Tracheophyta</taxon>
        <taxon>Spermatophyta</taxon>
        <taxon>Magnoliopsida</taxon>
        <taxon>Liliopsida</taxon>
        <taxon>Asparagales</taxon>
        <taxon>Orchidaceae</taxon>
        <taxon>Orchidoideae</taxon>
        <taxon>Orchideae</taxon>
        <taxon>Orchidinae</taxon>
        <taxon>Platanthera</taxon>
    </lineage>
</organism>
<dbReference type="PANTHER" id="PTHR46782:SF2">
    <property type="entry name" value="OS07G0545900 PROTEIN"/>
    <property type="match status" value="1"/>
</dbReference>
<proteinExistence type="predicted"/>
<protein>
    <submittedName>
        <fullName evidence="1">Uncharacterized protein</fullName>
    </submittedName>
</protein>
<dbReference type="EMBL" id="JBBWWR010000012">
    <property type="protein sequence ID" value="KAK8958173.1"/>
    <property type="molecule type" value="Genomic_DNA"/>
</dbReference>
<sequence length="58" mass="6843">MGTNDTLLLALDMDDRFEEAEELWSKILQTNTRSVSKRLFSRMVSNYDRHRVPEKAAR</sequence>
<dbReference type="Proteomes" id="UP001412067">
    <property type="component" value="Unassembled WGS sequence"/>
</dbReference>
<evidence type="ECO:0000313" key="1">
    <source>
        <dbReference type="EMBL" id="KAK8958173.1"/>
    </source>
</evidence>